<dbReference type="OrthoDB" id="9807580at2"/>
<dbReference type="GO" id="GO:0051996">
    <property type="term" value="F:squalene synthase [NAD(P)H] activity"/>
    <property type="evidence" value="ECO:0007669"/>
    <property type="project" value="InterPro"/>
</dbReference>
<gene>
    <name evidence="2" type="ORF">RLDS_14275</name>
</gene>
<name>T0IWJ7_9SPHN</name>
<evidence type="ECO:0000256" key="1">
    <source>
        <dbReference type="ARBA" id="ARBA00022679"/>
    </source>
</evidence>
<evidence type="ECO:0000313" key="3">
    <source>
        <dbReference type="Proteomes" id="UP000015531"/>
    </source>
</evidence>
<dbReference type="PROSITE" id="PS01044">
    <property type="entry name" value="SQUALEN_PHYTOEN_SYN_1"/>
    <property type="match status" value="1"/>
</dbReference>
<dbReference type="Pfam" id="PF00494">
    <property type="entry name" value="SQS_PSY"/>
    <property type="match status" value="1"/>
</dbReference>
<proteinExistence type="predicted"/>
<dbReference type="EMBL" id="ATDP01000092">
    <property type="protein sequence ID" value="EQB14089.1"/>
    <property type="molecule type" value="Genomic_DNA"/>
</dbReference>
<protein>
    <submittedName>
        <fullName evidence="2">Phytoene synthase</fullName>
    </submittedName>
</protein>
<evidence type="ECO:0000313" key="2">
    <source>
        <dbReference type="EMBL" id="EQB14089.1"/>
    </source>
</evidence>
<dbReference type="GO" id="GO:0016117">
    <property type="term" value="P:carotenoid biosynthetic process"/>
    <property type="evidence" value="ECO:0007669"/>
    <property type="project" value="UniProtKB-ARBA"/>
</dbReference>
<reference evidence="2 3" key="1">
    <citation type="journal article" date="2013" name="Genome Announc.">
        <title>Draft Genome Sequence of Sphingobium lactosutens Strain DS20T, Isolated from a Hexachlorocyclohexane Dumpsite.</title>
        <authorList>
            <person name="Kumar R."/>
            <person name="Dwivedi V."/>
            <person name="Negi V."/>
            <person name="Khurana J.P."/>
            <person name="Lal R."/>
        </authorList>
    </citation>
    <scope>NUCLEOTIDE SEQUENCE [LARGE SCALE GENOMIC DNA]</scope>
    <source>
        <strain evidence="2 3">DS20</strain>
    </source>
</reference>
<keyword evidence="1" id="KW-0808">Transferase</keyword>
<accession>T0IWJ7</accession>
<dbReference type="SUPFAM" id="SSF48576">
    <property type="entry name" value="Terpenoid synthases"/>
    <property type="match status" value="1"/>
</dbReference>
<sequence length="323" mass="35798">MTDPIAPDRAVPDRTALVAHARDSIARGSRSFAMASKLFDRQTRERAWLLYAWCRKCDDIADGQDHGGALSVVADAQARLSDMRVMTDRALRGEPTGDPAFDGFGLVMRECAIPHRYAHDLIEGFALDARDWRPRSQDDMLRYCYHVAGAVGCMMAVLMGVDPQDDATLDRACDLGLAFQLANIARDIGEDEAADRCYLPVEWLVEMDIPPGEHMKPWVRPRLAILGRRLADMAAAYEASARHGTGALQPRAAWAVLAAAGIYGDIARTVARRGPMAWDHRVVTRKSDKLMWVARAGLQVIGRARRWPGGTVRPESLWRRPAA</sequence>
<dbReference type="SFLD" id="SFLDG01018">
    <property type="entry name" value="Squalene/Phytoene_Synthase_Lik"/>
    <property type="match status" value="1"/>
</dbReference>
<dbReference type="SFLD" id="SFLDS00005">
    <property type="entry name" value="Isoprenoid_Synthase_Type_I"/>
    <property type="match status" value="1"/>
</dbReference>
<dbReference type="PANTHER" id="PTHR31480">
    <property type="entry name" value="BIFUNCTIONAL LYCOPENE CYCLASE/PHYTOENE SYNTHASE"/>
    <property type="match status" value="1"/>
</dbReference>
<dbReference type="CDD" id="cd00683">
    <property type="entry name" value="Trans_IPPS_HH"/>
    <property type="match status" value="1"/>
</dbReference>
<dbReference type="Gene3D" id="1.10.600.10">
    <property type="entry name" value="Farnesyl Diphosphate Synthase"/>
    <property type="match status" value="1"/>
</dbReference>
<dbReference type="PROSITE" id="PS01045">
    <property type="entry name" value="SQUALEN_PHYTOEN_SYN_2"/>
    <property type="match status" value="1"/>
</dbReference>
<dbReference type="PATRIC" id="fig|1331060.3.peg.2727"/>
<dbReference type="SFLD" id="SFLDG01212">
    <property type="entry name" value="Phytoene_synthase_like"/>
    <property type="match status" value="1"/>
</dbReference>
<dbReference type="InterPro" id="IPR044843">
    <property type="entry name" value="Trans_IPPS_bact-type"/>
</dbReference>
<dbReference type="InterPro" id="IPR019845">
    <property type="entry name" value="Squalene/phytoene_synthase_CS"/>
</dbReference>
<dbReference type="eggNOG" id="COG1562">
    <property type="taxonomic scope" value="Bacteria"/>
</dbReference>
<dbReference type="InterPro" id="IPR008949">
    <property type="entry name" value="Isoprenoid_synthase_dom_sf"/>
</dbReference>
<dbReference type="AlphaFoldDB" id="T0IWJ7"/>
<dbReference type="RefSeq" id="WP_021226494.1">
    <property type="nucleotide sequence ID" value="NZ_ATDP01000092.1"/>
</dbReference>
<dbReference type="GO" id="GO:0004311">
    <property type="term" value="F:geranylgeranyl diphosphate synthase activity"/>
    <property type="evidence" value="ECO:0007669"/>
    <property type="project" value="InterPro"/>
</dbReference>
<dbReference type="InterPro" id="IPR002060">
    <property type="entry name" value="Squ/phyt_synthse"/>
</dbReference>
<organism evidence="2 3">
    <name type="scientific">Sphingobium lactosutens DS20</name>
    <dbReference type="NCBI Taxonomy" id="1331060"/>
    <lineage>
        <taxon>Bacteria</taxon>
        <taxon>Pseudomonadati</taxon>
        <taxon>Pseudomonadota</taxon>
        <taxon>Alphaproteobacteria</taxon>
        <taxon>Sphingomonadales</taxon>
        <taxon>Sphingomonadaceae</taxon>
        <taxon>Sphingobium</taxon>
    </lineage>
</organism>
<keyword evidence="3" id="KW-1185">Reference proteome</keyword>
<dbReference type="InterPro" id="IPR033904">
    <property type="entry name" value="Trans_IPPS_HH"/>
</dbReference>
<dbReference type="Proteomes" id="UP000015531">
    <property type="component" value="Unassembled WGS sequence"/>
</dbReference>
<comment type="caution">
    <text evidence="2">The sequence shown here is derived from an EMBL/GenBank/DDBJ whole genome shotgun (WGS) entry which is preliminary data.</text>
</comment>